<dbReference type="PATRIC" id="fig|1300341.3.peg.1533"/>
<gene>
    <name evidence="3" type="ORF">I595_1337</name>
</gene>
<sequence>MGFITKYALTLVKALVLVAALSACEEELETLGSGVIGGQPFQTNVAEFDVFVANKNIEAVQTNKLPLYQLGVYNDPVFGRREATITSQVSLPINQTTGALRNSFGSFTQETEATAATDDNDNTIPENERVKEVILYLPYQLVPDELNDRDRDGVADELDVDPNDANSDSDNDGVSDAEETRRNSNPLDANETGEEEDFSPRPFPNLFGLDSIFSSSIPSDQIVGSQLNIRVEESTFFLRDLDPNTNFLEDQAYFSNTNIPSFSGAILADTTVTISNQEYLFLQEDDPETEDVDESTLNVERLNPGIRIKLDPQFFQEKLLDKEGQSELFSQTNFSNFFRGIHLSLTPSQADDLMILLDLTQARITVTYEYDDFVTDNETDTSSIEVEEDDVVLSFLQVNNQTRTTSGNAVNTFVDQPYPTNIQTALDASNNAERIYLKGGSGAYAELNLFDDENGTSVISQIRDNNWIINEANLVFFVDQEGFASSNSLNEPPRLYLFELETGQPLTSANDLSNSNFTLRQFPIYDGVLERDEAGRGFKYSVRITEYINDLVVRGEANVTLGLSLTSNLGQPQRLEAQIADGLQFLPVFSTINPLGTVLFGANVAPEDEDKKLKLQLFYTEPN</sequence>
<dbReference type="PROSITE" id="PS51257">
    <property type="entry name" value="PROKAR_LIPOPROTEIN"/>
    <property type="match status" value="1"/>
</dbReference>
<feature type="signal peptide" evidence="2">
    <location>
        <begin position="1"/>
        <end position="25"/>
    </location>
</feature>
<evidence type="ECO:0000256" key="1">
    <source>
        <dbReference type="SAM" id="MobiDB-lite"/>
    </source>
</evidence>
<feature type="region of interest" description="Disordered" evidence="1">
    <location>
        <begin position="147"/>
        <end position="201"/>
    </location>
</feature>
<reference evidence="3 4" key="1">
    <citation type="submission" date="2015-09" db="EMBL/GenBank/DDBJ databases">
        <title>Genome sequence of the marine flavobacterium Croceitalea dokdonensis DOKDO 023 that contains proton- and sodium-pumping rhodopsins.</title>
        <authorList>
            <person name="Kwon S.-K."/>
            <person name="Lee H.K."/>
            <person name="Kwak M.-J."/>
            <person name="Kim J.F."/>
        </authorList>
    </citation>
    <scope>NUCLEOTIDE SEQUENCE [LARGE SCALE GENOMIC DNA]</scope>
    <source>
        <strain evidence="3 4">DOKDO 023</strain>
    </source>
</reference>
<dbReference type="RefSeq" id="WP_054558487.1">
    <property type="nucleotide sequence ID" value="NZ_LDJX01000002.1"/>
</dbReference>
<feature type="compositionally biased region" description="Acidic residues" evidence="1">
    <location>
        <begin position="155"/>
        <end position="177"/>
    </location>
</feature>
<protein>
    <recommendedName>
        <fullName evidence="5">DUF4270 domain-containing protein</fullName>
    </recommendedName>
</protein>
<evidence type="ECO:0008006" key="5">
    <source>
        <dbReference type="Google" id="ProtNLM"/>
    </source>
</evidence>
<dbReference type="AlphaFoldDB" id="A0A0P7AH91"/>
<proteinExistence type="predicted"/>
<comment type="caution">
    <text evidence="3">The sequence shown here is derived from an EMBL/GenBank/DDBJ whole genome shotgun (WGS) entry which is preliminary data.</text>
</comment>
<keyword evidence="4" id="KW-1185">Reference proteome</keyword>
<keyword evidence="2" id="KW-0732">Signal</keyword>
<evidence type="ECO:0000313" key="4">
    <source>
        <dbReference type="Proteomes" id="UP000050280"/>
    </source>
</evidence>
<evidence type="ECO:0000313" key="3">
    <source>
        <dbReference type="EMBL" id="KPM32910.1"/>
    </source>
</evidence>
<dbReference type="EMBL" id="LDJX01000002">
    <property type="protein sequence ID" value="KPM32910.1"/>
    <property type="molecule type" value="Genomic_DNA"/>
</dbReference>
<dbReference type="Proteomes" id="UP000050280">
    <property type="component" value="Unassembled WGS sequence"/>
</dbReference>
<dbReference type="InterPro" id="IPR025366">
    <property type="entry name" value="DUF4270"/>
</dbReference>
<dbReference type="STRING" id="1300341.I595_1337"/>
<evidence type="ECO:0000256" key="2">
    <source>
        <dbReference type="SAM" id="SignalP"/>
    </source>
</evidence>
<organism evidence="3 4">
    <name type="scientific">Croceitalea dokdonensis DOKDO 023</name>
    <dbReference type="NCBI Taxonomy" id="1300341"/>
    <lineage>
        <taxon>Bacteria</taxon>
        <taxon>Pseudomonadati</taxon>
        <taxon>Bacteroidota</taxon>
        <taxon>Flavobacteriia</taxon>
        <taxon>Flavobacteriales</taxon>
        <taxon>Flavobacteriaceae</taxon>
        <taxon>Croceitalea</taxon>
    </lineage>
</organism>
<dbReference type="Pfam" id="PF14092">
    <property type="entry name" value="DUF4270"/>
    <property type="match status" value="1"/>
</dbReference>
<name>A0A0P7AH91_9FLAO</name>
<dbReference type="OrthoDB" id="1466062at2"/>
<accession>A0A0P7AH91</accession>
<feature type="chain" id="PRO_5006134833" description="DUF4270 domain-containing protein" evidence="2">
    <location>
        <begin position="26"/>
        <end position="623"/>
    </location>
</feature>